<comment type="caution">
    <text evidence="1">The sequence shown here is derived from an EMBL/GenBank/DDBJ whole genome shotgun (WGS) entry which is preliminary data.</text>
</comment>
<dbReference type="InterPro" id="IPR001106">
    <property type="entry name" value="Aromatic_Lyase"/>
</dbReference>
<dbReference type="PANTHER" id="PTHR10362">
    <property type="entry name" value="HISTIDINE AMMONIA-LYASE"/>
    <property type="match status" value="1"/>
</dbReference>
<evidence type="ECO:0000313" key="2">
    <source>
        <dbReference type="Proteomes" id="UP000305202"/>
    </source>
</evidence>
<dbReference type="EMBL" id="SZPQ01000017">
    <property type="protein sequence ID" value="TKI05802.1"/>
    <property type="molecule type" value="Genomic_DNA"/>
</dbReference>
<name>A0ABY2SKJ0_9HYPH</name>
<dbReference type="CDD" id="cd00332">
    <property type="entry name" value="PAL-HAL"/>
    <property type="match status" value="1"/>
</dbReference>
<keyword evidence="2" id="KW-1185">Reference proteome</keyword>
<accession>A0ABY2SKJ0</accession>
<dbReference type="Pfam" id="PF00221">
    <property type="entry name" value="Lyase_aromatic"/>
    <property type="match status" value="1"/>
</dbReference>
<dbReference type="GO" id="GO:0016829">
    <property type="term" value="F:lyase activity"/>
    <property type="evidence" value="ECO:0007669"/>
    <property type="project" value="UniProtKB-KW"/>
</dbReference>
<protein>
    <submittedName>
        <fullName evidence="1">Aromatic amino acid lyase</fullName>
    </submittedName>
</protein>
<dbReference type="Gene3D" id="1.20.200.10">
    <property type="entry name" value="Fumarase/aspartase (Central domain)"/>
    <property type="match status" value="1"/>
</dbReference>
<dbReference type="Proteomes" id="UP000305202">
    <property type="component" value="Unassembled WGS sequence"/>
</dbReference>
<dbReference type="InterPro" id="IPR008948">
    <property type="entry name" value="L-Aspartase-like"/>
</dbReference>
<keyword evidence="1" id="KW-0456">Lyase</keyword>
<reference evidence="1 2" key="1">
    <citation type="submission" date="2019-04" db="EMBL/GenBank/DDBJ databases">
        <authorList>
            <person name="Li M."/>
            <person name="Gao C."/>
        </authorList>
    </citation>
    <scope>NUCLEOTIDE SEQUENCE [LARGE SCALE GENOMIC DNA]</scope>
    <source>
        <strain evidence="1 2">BGMRC 2031</strain>
    </source>
</reference>
<sequence>MTALNALPRVTLGKGDTSLREIVAIADGAQVELAQDALAGMAALQTLIRQAIDQGNVIYGLTTGVGDLVTARLGAADVAAMQLNMLKSHACGMGAPLAQREVRAMMAVMIVSLLQGHSGVGPELVTTLARMLNQGVIPWSPSKGSVGYLIATAHIGLAVFGHGQCGYQGALLPSDQALARAGIPLRLPGPREGHALVSGTYEITALGCLAVADFAALLPLADAAGAMSLEALKGNTRGYDARLHALRPHAGQQTTARILRRLLTDSDILDKYRDYRVQDALSLRCIPQIHGAVRDQLAFCHQVVHTELNSVTDNPVFFIEDGQLTVLPGGNGHGAPIALSLDALAIAIAALSTASQARSDRLTNSHLSGLPPFLINAAGGYSGLMIPPYAAAALAGENRSLAAPASVHTVTTCAGQEDHISQGVNAARKSLDAIANAVDIVAIEILCAAQALDFHQPLRASAGSRAVLSVVRPHVPFLTEDRELWRDLAALRQLIVDGSLGEALRPILGEDGECHWEVR</sequence>
<dbReference type="Gene3D" id="1.10.275.10">
    <property type="entry name" value="Fumarase/aspartase (N-terminal domain)"/>
    <property type="match status" value="1"/>
</dbReference>
<evidence type="ECO:0000313" key="1">
    <source>
        <dbReference type="EMBL" id="TKI05802.1"/>
    </source>
</evidence>
<organism evidence="1 2">
    <name type="scientific">Martelella alba</name>
    <dbReference type="NCBI Taxonomy" id="2590451"/>
    <lineage>
        <taxon>Bacteria</taxon>
        <taxon>Pseudomonadati</taxon>
        <taxon>Pseudomonadota</taxon>
        <taxon>Alphaproteobacteria</taxon>
        <taxon>Hyphomicrobiales</taxon>
        <taxon>Aurantimonadaceae</taxon>
        <taxon>Martelella</taxon>
    </lineage>
</organism>
<gene>
    <name evidence="1" type="ORF">FCN80_12765</name>
</gene>
<dbReference type="InterPro" id="IPR024083">
    <property type="entry name" value="Fumarase/histidase_N"/>
</dbReference>
<proteinExistence type="predicted"/>
<dbReference type="SUPFAM" id="SSF48557">
    <property type="entry name" value="L-aspartase-like"/>
    <property type="match status" value="1"/>
</dbReference>